<dbReference type="SUPFAM" id="SSF53254">
    <property type="entry name" value="Phosphoglycerate mutase-like"/>
    <property type="match status" value="1"/>
</dbReference>
<evidence type="ECO:0000313" key="1">
    <source>
        <dbReference type="EMBL" id="XAN06924.1"/>
    </source>
</evidence>
<dbReference type="CDD" id="cd07067">
    <property type="entry name" value="HP_PGM_like"/>
    <property type="match status" value="1"/>
</dbReference>
<dbReference type="PANTHER" id="PTHR47623:SF1">
    <property type="entry name" value="OS09G0287300 PROTEIN"/>
    <property type="match status" value="1"/>
</dbReference>
<sequence length="179" mass="19800">MGIPEVTPGAGNRTLVLMRHAKSSWSTPLPDHERPLSARGRRDGLVAGAWLSERQLEPQLALISDSTRTRETAERLMLGGLKLPDAHYEREIYDGNERDLVRLIRRTPDEVTTLLLIGHNPTLEETLHLLARRVGNHAWWAAIDEKFPTSAIAVLGFEGGWADVEAGVGALLAYEVPRG</sequence>
<reference evidence="1 2" key="1">
    <citation type="submission" date="2024-04" db="EMBL/GenBank/DDBJ databases">
        <title>Isolation of an actinomycete strain from pig manure.</title>
        <authorList>
            <person name="Gong T."/>
            <person name="Yu Z."/>
            <person name="An M."/>
            <person name="Wei C."/>
            <person name="Yang W."/>
            <person name="Liu L."/>
        </authorList>
    </citation>
    <scope>NUCLEOTIDE SEQUENCE [LARGE SCALE GENOMIC DNA]</scope>
    <source>
        <strain evidence="1 2">ZF39</strain>
    </source>
</reference>
<proteinExistence type="predicted"/>
<gene>
    <name evidence="1" type="ORF">AADG42_06265</name>
</gene>
<dbReference type="InterPro" id="IPR029033">
    <property type="entry name" value="His_PPase_superfam"/>
</dbReference>
<dbReference type="PANTHER" id="PTHR47623">
    <property type="entry name" value="OS09G0287300 PROTEIN"/>
    <property type="match status" value="1"/>
</dbReference>
<dbReference type="Pfam" id="PF00300">
    <property type="entry name" value="His_Phos_1"/>
    <property type="match status" value="1"/>
</dbReference>
<accession>A0ABZ3FP93</accession>
<dbReference type="RefSeq" id="WP_425308365.1">
    <property type="nucleotide sequence ID" value="NZ_CP154795.1"/>
</dbReference>
<organism evidence="1 2">
    <name type="scientific">Ammonicoccus fulvus</name>
    <dbReference type="NCBI Taxonomy" id="3138240"/>
    <lineage>
        <taxon>Bacteria</taxon>
        <taxon>Bacillati</taxon>
        <taxon>Actinomycetota</taxon>
        <taxon>Actinomycetes</taxon>
        <taxon>Propionibacteriales</taxon>
        <taxon>Propionibacteriaceae</taxon>
        <taxon>Ammonicoccus</taxon>
    </lineage>
</organism>
<keyword evidence="2" id="KW-1185">Reference proteome</keyword>
<dbReference type="InterPro" id="IPR013078">
    <property type="entry name" value="His_Pase_superF_clade-1"/>
</dbReference>
<name>A0ABZ3FP93_9ACTN</name>
<protein>
    <submittedName>
        <fullName evidence="1">Histidine phosphatase family protein</fullName>
    </submittedName>
</protein>
<evidence type="ECO:0000313" key="2">
    <source>
        <dbReference type="Proteomes" id="UP001442841"/>
    </source>
</evidence>
<dbReference type="EMBL" id="CP154795">
    <property type="protein sequence ID" value="XAN06924.1"/>
    <property type="molecule type" value="Genomic_DNA"/>
</dbReference>
<dbReference type="Proteomes" id="UP001442841">
    <property type="component" value="Chromosome"/>
</dbReference>
<dbReference type="Gene3D" id="3.40.50.1240">
    <property type="entry name" value="Phosphoglycerate mutase-like"/>
    <property type="match status" value="1"/>
</dbReference>
<dbReference type="SMART" id="SM00855">
    <property type="entry name" value="PGAM"/>
    <property type="match status" value="1"/>
</dbReference>